<dbReference type="Proteomes" id="UP000076871">
    <property type="component" value="Unassembled WGS sequence"/>
</dbReference>
<organism evidence="2 3">
    <name type="scientific">Laetiporus sulphureus 93-53</name>
    <dbReference type="NCBI Taxonomy" id="1314785"/>
    <lineage>
        <taxon>Eukaryota</taxon>
        <taxon>Fungi</taxon>
        <taxon>Dikarya</taxon>
        <taxon>Basidiomycota</taxon>
        <taxon>Agaricomycotina</taxon>
        <taxon>Agaricomycetes</taxon>
        <taxon>Polyporales</taxon>
        <taxon>Laetiporus</taxon>
    </lineage>
</organism>
<accession>A0A165BKJ7</accession>
<dbReference type="Pfam" id="PF25534">
    <property type="entry name" value="DUF7918"/>
    <property type="match status" value="1"/>
</dbReference>
<feature type="domain" description="DUF7918" evidence="1">
    <location>
        <begin position="8"/>
        <end position="207"/>
    </location>
</feature>
<dbReference type="EMBL" id="KV427668">
    <property type="protein sequence ID" value="KZT01225.1"/>
    <property type="molecule type" value="Genomic_DNA"/>
</dbReference>
<dbReference type="InterPro" id="IPR057678">
    <property type="entry name" value="DUF7918"/>
</dbReference>
<name>A0A165BKJ7_9APHY</name>
<proteinExistence type="predicted"/>
<dbReference type="AlphaFoldDB" id="A0A165BKJ7"/>
<dbReference type="RefSeq" id="XP_040758965.1">
    <property type="nucleotide sequence ID" value="XM_040910047.1"/>
</dbReference>
<gene>
    <name evidence="2" type="ORF">LAESUDRAFT_731445</name>
</gene>
<sequence length="319" mass="35782">MFYKDWSATIYCDGEPAEEYKFCIESDDTASCYIASEAGKKFEVHWKNELEGLASADCYMDGRCVGCATTKPGKKGRRLGCRTGAESRQPFQFAALQLTDNEDLANPDDLSVGAIGIIELRVHRVRYSRKSKREGYRAKDAPACGLVHERSKKAGAHCVSFGERIKCPPIRAIPVIRYLDKKNKPYVRFIFRYKSREMLQAEEIIPPDAVSQYRIRPDLSARDYFAELARARDQAAANSSIAGPSKLHGRPMRVKREAREDTMVVDSEYEQAEVESLLSAGSLAKKVVRNTSVKPGSSSRRPVYIDVDADFIDLTIDSD</sequence>
<reference evidence="2 3" key="1">
    <citation type="journal article" date="2016" name="Mol. Biol. Evol.">
        <title>Comparative Genomics of Early-Diverging Mushroom-Forming Fungi Provides Insights into the Origins of Lignocellulose Decay Capabilities.</title>
        <authorList>
            <person name="Nagy L.G."/>
            <person name="Riley R."/>
            <person name="Tritt A."/>
            <person name="Adam C."/>
            <person name="Daum C."/>
            <person name="Floudas D."/>
            <person name="Sun H."/>
            <person name="Yadav J.S."/>
            <person name="Pangilinan J."/>
            <person name="Larsson K.H."/>
            <person name="Matsuura K."/>
            <person name="Barry K."/>
            <person name="Labutti K."/>
            <person name="Kuo R."/>
            <person name="Ohm R.A."/>
            <person name="Bhattacharya S.S."/>
            <person name="Shirouzu T."/>
            <person name="Yoshinaga Y."/>
            <person name="Martin F.M."/>
            <person name="Grigoriev I.V."/>
            <person name="Hibbett D.S."/>
        </authorList>
    </citation>
    <scope>NUCLEOTIDE SEQUENCE [LARGE SCALE GENOMIC DNA]</scope>
    <source>
        <strain evidence="2 3">93-53</strain>
    </source>
</reference>
<evidence type="ECO:0000313" key="3">
    <source>
        <dbReference type="Proteomes" id="UP000076871"/>
    </source>
</evidence>
<dbReference type="PANTHER" id="PTHR36223">
    <property type="entry name" value="BETA-LACTAMASE-TYPE TRANSPEPTIDASE FOLD DOMAIN CONTAINING PROTEIN"/>
    <property type="match status" value="1"/>
</dbReference>
<dbReference type="STRING" id="1314785.A0A165BKJ7"/>
<evidence type="ECO:0000313" key="2">
    <source>
        <dbReference type="EMBL" id="KZT01225.1"/>
    </source>
</evidence>
<keyword evidence="3" id="KW-1185">Reference proteome</keyword>
<evidence type="ECO:0000259" key="1">
    <source>
        <dbReference type="Pfam" id="PF25534"/>
    </source>
</evidence>
<dbReference type="OrthoDB" id="3237202at2759"/>
<dbReference type="InParanoid" id="A0A165BKJ7"/>
<dbReference type="GeneID" id="63827076"/>
<dbReference type="PANTHER" id="PTHR36223:SF1">
    <property type="entry name" value="TRANSCRIPTION ELONGATION FACTOR EAF N-TERMINAL DOMAIN-CONTAINING PROTEIN"/>
    <property type="match status" value="1"/>
</dbReference>
<protein>
    <recommendedName>
        <fullName evidence="1">DUF7918 domain-containing protein</fullName>
    </recommendedName>
</protein>